<sequence length="82" mass="9279">MESHQIVAQFCLNCKLHCSKRLAGVSLKMLQSLRSMITCDACQHLGCKDCKDIKNLLRVGFLEHLEAQASREVDNLEEVSME</sequence>
<reference evidence="1 2" key="2">
    <citation type="submission" date="2019-11" db="EMBL/GenBank/DDBJ databases">
        <title>A de novo genome assembly of a pear dwarfing rootstock.</title>
        <authorList>
            <person name="Wang F."/>
            <person name="Wang J."/>
            <person name="Li S."/>
            <person name="Zhang Y."/>
            <person name="Fang M."/>
            <person name="Ma L."/>
            <person name="Zhao Y."/>
            <person name="Jiang S."/>
        </authorList>
    </citation>
    <scope>NUCLEOTIDE SEQUENCE [LARGE SCALE GENOMIC DNA]</scope>
    <source>
        <strain evidence="1">S2</strain>
        <tissue evidence="1">Leaf</tissue>
    </source>
</reference>
<dbReference type="Proteomes" id="UP000327157">
    <property type="component" value="Unassembled WGS sequence"/>
</dbReference>
<evidence type="ECO:0000313" key="1">
    <source>
        <dbReference type="EMBL" id="KAB2612099.1"/>
    </source>
</evidence>
<comment type="caution">
    <text evidence="1">The sequence shown here is derived from an EMBL/GenBank/DDBJ whole genome shotgun (WGS) entry which is preliminary data.</text>
</comment>
<evidence type="ECO:0000313" key="2">
    <source>
        <dbReference type="Proteomes" id="UP000327157"/>
    </source>
</evidence>
<keyword evidence="2" id="KW-1185">Reference proteome</keyword>
<accession>A0A5N5G9G3</accession>
<dbReference type="EMBL" id="SMOL01000469">
    <property type="protein sequence ID" value="KAB2612099.1"/>
    <property type="molecule type" value="Genomic_DNA"/>
</dbReference>
<name>A0A5N5G9G3_9ROSA</name>
<protein>
    <submittedName>
        <fullName evidence="1">Uncharacterized protein</fullName>
    </submittedName>
</protein>
<proteinExistence type="predicted"/>
<dbReference type="AlphaFoldDB" id="A0A5N5G9G3"/>
<gene>
    <name evidence="1" type="ORF">D8674_039676</name>
</gene>
<reference evidence="1 2" key="1">
    <citation type="submission" date="2019-09" db="EMBL/GenBank/DDBJ databases">
        <authorList>
            <person name="Ou C."/>
        </authorList>
    </citation>
    <scope>NUCLEOTIDE SEQUENCE [LARGE SCALE GENOMIC DNA]</scope>
    <source>
        <strain evidence="1">S2</strain>
        <tissue evidence="1">Leaf</tissue>
    </source>
</reference>
<organism evidence="1 2">
    <name type="scientific">Pyrus ussuriensis x Pyrus communis</name>
    <dbReference type="NCBI Taxonomy" id="2448454"/>
    <lineage>
        <taxon>Eukaryota</taxon>
        <taxon>Viridiplantae</taxon>
        <taxon>Streptophyta</taxon>
        <taxon>Embryophyta</taxon>
        <taxon>Tracheophyta</taxon>
        <taxon>Spermatophyta</taxon>
        <taxon>Magnoliopsida</taxon>
        <taxon>eudicotyledons</taxon>
        <taxon>Gunneridae</taxon>
        <taxon>Pentapetalae</taxon>
        <taxon>rosids</taxon>
        <taxon>fabids</taxon>
        <taxon>Rosales</taxon>
        <taxon>Rosaceae</taxon>
        <taxon>Amygdaloideae</taxon>
        <taxon>Maleae</taxon>
        <taxon>Pyrus</taxon>
    </lineage>
</organism>